<keyword evidence="5" id="KW-0472">Membrane</keyword>
<feature type="domain" description="Copper acquisition factor BIM1-like" evidence="10">
    <location>
        <begin position="16"/>
        <end position="154"/>
    </location>
</feature>
<accession>A0AAE1C188</accession>
<feature type="chain" id="PRO_5042008008" description="Copper acquisition factor BIM1-like domain-containing protein" evidence="9">
    <location>
        <begin position="18"/>
        <end position="236"/>
    </location>
</feature>
<dbReference type="Pfam" id="PF20238">
    <property type="entry name" value="BIM1-like_dom"/>
    <property type="match status" value="1"/>
</dbReference>
<proteinExistence type="predicted"/>
<comment type="caution">
    <text evidence="11">The sequence shown here is derived from an EMBL/GenBank/DDBJ whole genome shotgun (WGS) entry which is preliminary data.</text>
</comment>
<evidence type="ECO:0000256" key="1">
    <source>
        <dbReference type="ARBA" id="ARBA00004609"/>
    </source>
</evidence>
<evidence type="ECO:0000259" key="10">
    <source>
        <dbReference type="Pfam" id="PF20238"/>
    </source>
</evidence>
<evidence type="ECO:0000256" key="5">
    <source>
        <dbReference type="ARBA" id="ARBA00023136"/>
    </source>
</evidence>
<keyword evidence="3" id="KW-0336">GPI-anchor</keyword>
<dbReference type="EMBL" id="JAUTXT010000019">
    <property type="protein sequence ID" value="KAK3674429.1"/>
    <property type="molecule type" value="Genomic_DNA"/>
</dbReference>
<evidence type="ECO:0000256" key="6">
    <source>
        <dbReference type="ARBA" id="ARBA00023180"/>
    </source>
</evidence>
<dbReference type="PANTHER" id="PTHR34992">
    <property type="entry name" value="HYPHAL ANASTAMOSIS-7 PROTEIN"/>
    <property type="match status" value="1"/>
</dbReference>
<reference evidence="11" key="1">
    <citation type="submission" date="2023-07" db="EMBL/GenBank/DDBJ databases">
        <title>Black Yeasts Isolated from many extreme environments.</title>
        <authorList>
            <person name="Coleine C."/>
            <person name="Stajich J.E."/>
            <person name="Selbmann L."/>
        </authorList>
    </citation>
    <scope>NUCLEOTIDE SEQUENCE</scope>
    <source>
        <strain evidence="11">CCFEE 5485</strain>
    </source>
</reference>
<dbReference type="CDD" id="cd21176">
    <property type="entry name" value="LPMO_auxiliary-like"/>
    <property type="match status" value="1"/>
</dbReference>
<evidence type="ECO:0000256" key="3">
    <source>
        <dbReference type="ARBA" id="ARBA00022622"/>
    </source>
</evidence>
<organism evidence="11 12">
    <name type="scientific">Recurvomyces mirabilis</name>
    <dbReference type="NCBI Taxonomy" id="574656"/>
    <lineage>
        <taxon>Eukaryota</taxon>
        <taxon>Fungi</taxon>
        <taxon>Dikarya</taxon>
        <taxon>Ascomycota</taxon>
        <taxon>Pezizomycotina</taxon>
        <taxon>Dothideomycetes</taxon>
        <taxon>Dothideomycetidae</taxon>
        <taxon>Mycosphaerellales</taxon>
        <taxon>Teratosphaeriaceae</taxon>
        <taxon>Recurvomyces</taxon>
    </lineage>
</organism>
<evidence type="ECO:0000256" key="7">
    <source>
        <dbReference type="ARBA" id="ARBA00023288"/>
    </source>
</evidence>
<keyword evidence="12" id="KW-1185">Reference proteome</keyword>
<evidence type="ECO:0000313" key="11">
    <source>
        <dbReference type="EMBL" id="KAK3674429.1"/>
    </source>
</evidence>
<sequence>MAANTLLLLSFLTLSSAHFILHWPPTAGFIDDSEPTLPCGGAVVTVNSSSPEIQINQFAIQVQNTHPQGQWQIRATTDTQEPYNFTTIVPIVNTTGIGDFCLNFMSAPAGFAGKGGVIQVIDNSADGFLYQCAPVNFIIGSNTTLGPTCSNATGFSAVFTNQQSFQDAADPSASASMPASSGTMTSMPGMTSATASSAPSGAASAAASSSSAAGAMVTGVSEVLGGLGLLMAGLVL</sequence>
<dbReference type="Proteomes" id="UP001274830">
    <property type="component" value="Unassembled WGS sequence"/>
</dbReference>
<dbReference type="PANTHER" id="PTHR34992:SF1">
    <property type="entry name" value="COPPER ACQUISITION FACTOR BIM1-LIKE DOMAIN-CONTAINING PROTEIN"/>
    <property type="match status" value="1"/>
</dbReference>
<keyword evidence="2" id="KW-1003">Cell membrane</keyword>
<dbReference type="AlphaFoldDB" id="A0AAE1C188"/>
<evidence type="ECO:0000256" key="2">
    <source>
        <dbReference type="ARBA" id="ARBA00022475"/>
    </source>
</evidence>
<dbReference type="GO" id="GO:0005886">
    <property type="term" value="C:plasma membrane"/>
    <property type="evidence" value="ECO:0007669"/>
    <property type="project" value="UniProtKB-SubCell"/>
</dbReference>
<keyword evidence="6" id="KW-0325">Glycoprotein</keyword>
<evidence type="ECO:0000256" key="8">
    <source>
        <dbReference type="SAM" id="MobiDB-lite"/>
    </source>
</evidence>
<protein>
    <recommendedName>
        <fullName evidence="10">Copper acquisition factor BIM1-like domain-containing protein</fullName>
    </recommendedName>
</protein>
<dbReference type="GO" id="GO:0098552">
    <property type="term" value="C:side of membrane"/>
    <property type="evidence" value="ECO:0007669"/>
    <property type="project" value="UniProtKB-KW"/>
</dbReference>
<evidence type="ECO:0000313" key="12">
    <source>
        <dbReference type="Proteomes" id="UP001274830"/>
    </source>
</evidence>
<dbReference type="InterPro" id="IPR046530">
    <property type="entry name" value="BIM1-like_dom"/>
</dbReference>
<dbReference type="InterPro" id="IPR046936">
    <property type="entry name" value="BIM1-like"/>
</dbReference>
<name>A0AAE1C188_9PEZI</name>
<feature type="region of interest" description="Disordered" evidence="8">
    <location>
        <begin position="169"/>
        <end position="193"/>
    </location>
</feature>
<evidence type="ECO:0000256" key="9">
    <source>
        <dbReference type="SAM" id="SignalP"/>
    </source>
</evidence>
<keyword evidence="4 9" id="KW-0732">Signal</keyword>
<feature type="signal peptide" evidence="9">
    <location>
        <begin position="1"/>
        <end position="17"/>
    </location>
</feature>
<gene>
    <name evidence="11" type="ORF">LTR78_005515</name>
</gene>
<keyword evidence="7" id="KW-0449">Lipoprotein</keyword>
<comment type="subcellular location">
    <subcellularLocation>
        <location evidence="1">Cell membrane</location>
        <topology evidence="1">Lipid-anchor</topology>
        <topology evidence="1">GPI-anchor</topology>
    </subcellularLocation>
</comment>
<evidence type="ECO:0000256" key="4">
    <source>
        <dbReference type="ARBA" id="ARBA00022729"/>
    </source>
</evidence>